<feature type="non-terminal residue" evidence="1">
    <location>
        <position position="1"/>
    </location>
</feature>
<organism evidence="1 2">
    <name type="scientific">Eragrostis curvula</name>
    <name type="common">weeping love grass</name>
    <dbReference type="NCBI Taxonomy" id="38414"/>
    <lineage>
        <taxon>Eukaryota</taxon>
        <taxon>Viridiplantae</taxon>
        <taxon>Streptophyta</taxon>
        <taxon>Embryophyta</taxon>
        <taxon>Tracheophyta</taxon>
        <taxon>Spermatophyta</taxon>
        <taxon>Magnoliopsida</taxon>
        <taxon>Liliopsida</taxon>
        <taxon>Poales</taxon>
        <taxon>Poaceae</taxon>
        <taxon>PACMAD clade</taxon>
        <taxon>Chloridoideae</taxon>
        <taxon>Eragrostideae</taxon>
        <taxon>Eragrostidinae</taxon>
        <taxon>Eragrostis</taxon>
    </lineage>
</organism>
<evidence type="ECO:0000313" key="1">
    <source>
        <dbReference type="EMBL" id="TVU30552.1"/>
    </source>
</evidence>
<keyword evidence="2" id="KW-1185">Reference proteome</keyword>
<reference evidence="1 2" key="1">
    <citation type="journal article" date="2019" name="Sci. Rep.">
        <title>A high-quality genome of Eragrostis curvula grass provides insights into Poaceae evolution and supports new strategies to enhance forage quality.</title>
        <authorList>
            <person name="Carballo J."/>
            <person name="Santos B.A.C.M."/>
            <person name="Zappacosta D."/>
            <person name="Garbus I."/>
            <person name="Selva J.P."/>
            <person name="Gallo C.A."/>
            <person name="Diaz A."/>
            <person name="Albertini E."/>
            <person name="Caccamo M."/>
            <person name="Echenique V."/>
        </authorList>
    </citation>
    <scope>NUCLEOTIDE SEQUENCE [LARGE SCALE GENOMIC DNA]</scope>
    <source>
        <strain evidence="2">cv. Victoria</strain>
        <tissue evidence="1">Leaf</tissue>
    </source>
</reference>
<accession>A0A5J9V2W2</accession>
<dbReference type="Proteomes" id="UP000324897">
    <property type="component" value="Chromosome 1"/>
</dbReference>
<gene>
    <name evidence="1" type="ORF">EJB05_22182</name>
</gene>
<dbReference type="EMBL" id="RWGY01000011">
    <property type="protein sequence ID" value="TVU30552.1"/>
    <property type="molecule type" value="Genomic_DNA"/>
</dbReference>
<protein>
    <submittedName>
        <fullName evidence="1">Uncharacterized protein</fullName>
    </submittedName>
</protein>
<proteinExistence type="predicted"/>
<sequence>FAYSDFPLCDASVVHVPSSDTETCALSKIFYAQHLRDYWCPKFFRICIFYDQHLRD</sequence>
<comment type="caution">
    <text evidence="1">The sequence shown here is derived from an EMBL/GenBank/DDBJ whole genome shotgun (WGS) entry which is preliminary data.</text>
</comment>
<name>A0A5J9V2W2_9POAL</name>
<dbReference type="Gramene" id="TVU30552">
    <property type="protein sequence ID" value="TVU30552"/>
    <property type="gene ID" value="EJB05_22182"/>
</dbReference>
<evidence type="ECO:0000313" key="2">
    <source>
        <dbReference type="Proteomes" id="UP000324897"/>
    </source>
</evidence>
<dbReference type="AlphaFoldDB" id="A0A5J9V2W2"/>